<reference evidence="1 2" key="1">
    <citation type="submission" date="2021-10" db="EMBL/GenBank/DDBJ databases">
        <title>Genome sequencing of Xanthomonas strains from NCPPB.</title>
        <authorList>
            <person name="Hussein R."/>
            <person name="Harrison J."/>
            <person name="Studholme D.J."/>
            <person name="Vicente J."/>
            <person name="Grant M."/>
        </authorList>
    </citation>
    <scope>NUCLEOTIDE SEQUENCE [LARGE SCALE GENOMIC DNA]</scope>
    <source>
        <strain evidence="1 2">NCPPB 101</strain>
    </source>
</reference>
<dbReference type="InterPro" id="IPR047937">
    <property type="entry name" value="Eex_IncN-like"/>
</dbReference>
<dbReference type="EMBL" id="JAJGQJ010000041">
    <property type="protein sequence ID" value="MCC4621436.1"/>
    <property type="molecule type" value="Genomic_DNA"/>
</dbReference>
<dbReference type="PROSITE" id="PS51257">
    <property type="entry name" value="PROKAR_LIPOPROTEIN"/>
    <property type="match status" value="1"/>
</dbReference>
<keyword evidence="2" id="KW-1185">Reference proteome</keyword>
<gene>
    <name evidence="1" type="ORF">LL965_15580</name>
</gene>
<proteinExistence type="predicted"/>
<evidence type="ECO:0000313" key="1">
    <source>
        <dbReference type="EMBL" id="MCC4621436.1"/>
    </source>
</evidence>
<keyword evidence="1" id="KW-0449">Lipoprotein</keyword>
<dbReference type="NCBIfam" id="NF033894">
    <property type="entry name" value="Eex_IncN"/>
    <property type="match status" value="1"/>
</dbReference>
<protein>
    <submittedName>
        <fullName evidence="1">EexN family lipoprotein</fullName>
    </submittedName>
</protein>
<accession>A0ABS8HGZ5</accession>
<organism evidence="1 2">
    <name type="scientific">Xanthomonas cassavae CFBP 4642</name>
    <dbReference type="NCBI Taxonomy" id="1219375"/>
    <lineage>
        <taxon>Bacteria</taxon>
        <taxon>Pseudomonadati</taxon>
        <taxon>Pseudomonadota</taxon>
        <taxon>Gammaproteobacteria</taxon>
        <taxon>Lysobacterales</taxon>
        <taxon>Lysobacteraceae</taxon>
        <taxon>Xanthomonas</taxon>
    </lineage>
</organism>
<evidence type="ECO:0000313" key="2">
    <source>
        <dbReference type="Proteomes" id="UP001199206"/>
    </source>
</evidence>
<dbReference type="RefSeq" id="WP_033898489.1">
    <property type="nucleotide sequence ID" value="NZ_CAWLZN010000001.1"/>
</dbReference>
<sequence length="81" mass="8770">MYKVLFIALLMLSLAGCGDSEPTRTVSEYKADKELRASTLAACKNNPGDKGLSPNCINAGHAENEVLNARRGYTPLKPVKF</sequence>
<comment type="caution">
    <text evidence="1">The sequence shown here is derived from an EMBL/GenBank/DDBJ whole genome shotgun (WGS) entry which is preliminary data.</text>
</comment>
<dbReference type="Proteomes" id="UP001199206">
    <property type="component" value="Unassembled WGS sequence"/>
</dbReference>
<name>A0ABS8HGZ5_9XANT</name>